<dbReference type="Gene3D" id="2.60.40.10">
    <property type="entry name" value="Immunoglobulins"/>
    <property type="match status" value="1"/>
</dbReference>
<dbReference type="InterPro" id="IPR014044">
    <property type="entry name" value="CAP_dom"/>
</dbReference>
<reference evidence="3" key="1">
    <citation type="submission" date="2010-05" db="EMBL/GenBank/DDBJ databases">
        <title>The draft genome of Desulfonatronospira thiodismutans ASO3-1.</title>
        <authorList>
            <consortium name="US DOE Joint Genome Institute (JGI-PGF)"/>
            <person name="Lucas S."/>
            <person name="Copeland A."/>
            <person name="Lapidus A."/>
            <person name="Cheng J.-F."/>
            <person name="Bruce D."/>
            <person name="Goodwin L."/>
            <person name="Pitluck S."/>
            <person name="Chertkov O."/>
            <person name="Brettin T."/>
            <person name="Detter J.C."/>
            <person name="Han C."/>
            <person name="Land M.L."/>
            <person name="Hauser L."/>
            <person name="Kyrpides N."/>
            <person name="Mikhailova N."/>
            <person name="Muyzer G."/>
            <person name="Woyke T."/>
        </authorList>
    </citation>
    <scope>NUCLEOTIDE SEQUENCE [LARGE SCALE GENOMIC DNA]</scope>
    <source>
        <strain evidence="3">ASO3-1</strain>
    </source>
</reference>
<keyword evidence="4" id="KW-1185">Reference proteome</keyword>
<feature type="domain" description="CARDB" evidence="2">
    <location>
        <begin position="297"/>
        <end position="382"/>
    </location>
</feature>
<dbReference type="AlphaFoldDB" id="D6SN48"/>
<feature type="domain" description="SCP" evidence="1">
    <location>
        <begin position="538"/>
        <end position="645"/>
    </location>
</feature>
<dbReference type="Pfam" id="PF00188">
    <property type="entry name" value="CAP"/>
    <property type="match status" value="1"/>
</dbReference>
<dbReference type="Gene3D" id="2.60.40.3630">
    <property type="match status" value="1"/>
</dbReference>
<name>D6SN48_9BACT</name>
<dbReference type="eggNOG" id="COG2340">
    <property type="taxonomic scope" value="Bacteria"/>
</dbReference>
<dbReference type="EMBL" id="ACJN02000002">
    <property type="protein sequence ID" value="EFI34174.1"/>
    <property type="molecule type" value="Genomic_DNA"/>
</dbReference>
<gene>
    <name evidence="3" type="ORF">Dthio_PD1522</name>
</gene>
<dbReference type="InterPro" id="IPR035940">
    <property type="entry name" value="CAP_sf"/>
</dbReference>
<dbReference type="SUPFAM" id="SSF55797">
    <property type="entry name" value="PR-1-like"/>
    <property type="match status" value="1"/>
</dbReference>
<dbReference type="Gene3D" id="3.40.33.10">
    <property type="entry name" value="CAP"/>
    <property type="match status" value="1"/>
</dbReference>
<dbReference type="Gene3D" id="2.60.40.1120">
    <property type="entry name" value="Carboxypeptidase-like, regulatory domain"/>
    <property type="match status" value="1"/>
</dbReference>
<dbReference type="Pfam" id="PF07705">
    <property type="entry name" value="CARDB"/>
    <property type="match status" value="1"/>
</dbReference>
<dbReference type="PANTHER" id="PTHR31157:SF1">
    <property type="entry name" value="SCP DOMAIN-CONTAINING PROTEIN"/>
    <property type="match status" value="1"/>
</dbReference>
<sequence length="779" mass="86609">MSIQFNQDLEITLGTPFTDLFANTDEEQTSWYRLWTGKLDNEGEVVRGAMVGDGWVSKDGLDDLTVGVDQAGHNTLYVQTYTDELNSWEHSTEMSFPEEITFELAIEKDVVSEDTLLSDMFSFDTPVSSSEVWFQVKVEGEPIDTTVGNGWVRGDRLGGEYFPAKHAGKELEVTPFYAGELHTDKAQTQMVDRAEHYELSIDKAYVEEDTPLSEMFSYNLPTGVTADTIWFQVKVDEEPVDTAVGNGWVRGDRLGDEYFTAERGGKELGVTPFFDGALQEGLSQEWTVQGESAAELKINFMNITPEEPEPGQEFSVDVNIEELADVETENLTVDLTIAGTEIEETIDVDSLQGTETTVTFEDLVIEDAGEYTIDVTADADNADIVSSQSTLNVSIEDFVVGIEITTQPDLEYIEGQELDLSDLEVTKSYQVAEDQVVSFSDFADYGLVVDLAQGTELTLGNDDQTIKVEHTPTEKTAETQPLSVSTQEVESHFPTDYEQYMITLINRARLDPEAEADLFGIDLNQDISPEDEISPDMKQPLAFNPDLTQAAREHSQWMLDNDTFDHTGEGGSSVEDRIKDTDYNTDPPWGWGENLALTGYTEGMDELIAQKHENLFLSSGHRENTMSESFMEVGVGSLLGDYANNTVYMSTVKFAHTSDTPFLTGTVFQDLDDSGAYKPGEGLGDVQIQVGGQGTTTWDSGGYAMQLEPGDYLLTFNHDKFEEKVEMDFTMPDENVLVDLVLEPDDLQNRTESSEPSIQEIQFMGVEKEDDTFGVSEFV</sequence>
<organism evidence="3 4">
    <name type="scientific">Desulfonatronospira thiodismutans ASO3-1</name>
    <dbReference type="NCBI Taxonomy" id="555779"/>
    <lineage>
        <taxon>Bacteria</taxon>
        <taxon>Pseudomonadati</taxon>
        <taxon>Thermodesulfobacteriota</taxon>
        <taxon>Desulfovibrionia</taxon>
        <taxon>Desulfovibrionales</taxon>
        <taxon>Desulfonatronovibrionaceae</taxon>
        <taxon>Desulfonatronospira</taxon>
    </lineage>
</organism>
<protein>
    <submittedName>
        <fullName evidence="3">SCP-like extracellular</fullName>
    </submittedName>
</protein>
<evidence type="ECO:0000259" key="1">
    <source>
        <dbReference type="Pfam" id="PF00188"/>
    </source>
</evidence>
<dbReference type="PANTHER" id="PTHR31157">
    <property type="entry name" value="SCP DOMAIN-CONTAINING PROTEIN"/>
    <property type="match status" value="1"/>
</dbReference>
<dbReference type="InterPro" id="IPR011635">
    <property type="entry name" value="CARDB"/>
</dbReference>
<evidence type="ECO:0000313" key="4">
    <source>
        <dbReference type="Proteomes" id="UP000005496"/>
    </source>
</evidence>
<dbReference type="InterPro" id="IPR013783">
    <property type="entry name" value="Ig-like_fold"/>
</dbReference>
<accession>D6SN48</accession>
<dbReference type="Proteomes" id="UP000005496">
    <property type="component" value="Unassembled WGS sequence"/>
</dbReference>
<dbReference type="RefSeq" id="WP_008869504.1">
    <property type="nucleotide sequence ID" value="NZ_ACJN02000002.1"/>
</dbReference>
<dbReference type="InterPro" id="IPR008969">
    <property type="entry name" value="CarboxyPept-like_regulatory"/>
</dbReference>
<comment type="caution">
    <text evidence="3">The sequence shown here is derived from an EMBL/GenBank/DDBJ whole genome shotgun (WGS) entry which is preliminary data.</text>
</comment>
<proteinExistence type="predicted"/>
<evidence type="ECO:0000313" key="3">
    <source>
        <dbReference type="EMBL" id="EFI34174.1"/>
    </source>
</evidence>
<dbReference type="CDD" id="cd05379">
    <property type="entry name" value="CAP_bacterial"/>
    <property type="match status" value="1"/>
</dbReference>
<dbReference type="SUPFAM" id="SSF49464">
    <property type="entry name" value="Carboxypeptidase regulatory domain-like"/>
    <property type="match status" value="1"/>
</dbReference>
<evidence type="ECO:0000259" key="2">
    <source>
        <dbReference type="Pfam" id="PF07705"/>
    </source>
</evidence>